<feature type="region of interest" description="Disordered" evidence="1">
    <location>
        <begin position="122"/>
        <end position="151"/>
    </location>
</feature>
<evidence type="ECO:0000313" key="4">
    <source>
        <dbReference type="Proteomes" id="UP000320085"/>
    </source>
</evidence>
<proteinExistence type="predicted"/>
<dbReference type="InterPro" id="IPR036366">
    <property type="entry name" value="PGBDSf"/>
</dbReference>
<dbReference type="EMBL" id="VFQF01000002">
    <property type="protein sequence ID" value="TQN46349.1"/>
    <property type="molecule type" value="Genomic_DNA"/>
</dbReference>
<sequence length="380" mass="37618">MAALAVCLLAGCGNADNGNTAVQAAEAKVTSKQKALDDAKASATAATAQFCSSSAAYITALDRYGDVLNQTAPTVGDVTTAGRDLKQPSADAVSAGEAAASAHEAIGTAEQELATAEAELAKARAAATGGTAPATATASGSPTPSSTPTVPGEVVTRVQQAESDFATAQAGISDATPLRAASVQFNAAAVALQMAWLQLYAATGCLTDAQQEKAAAAVHDYTAALQQDLAEAGYFTGKVDGVYGPTTVAAVEALQKAHDLPVTGSVDKATEAALRADLVAKGGATAGAQVASTAAVQQTLKLAGYWDGPVDGQWTDALTEAVTTLQKDLGVPTTGKVDAATVSALEKAIATAKETPTATVTSTVTSTVTTTVSPSSSAAP</sequence>
<dbReference type="GO" id="GO:0016787">
    <property type="term" value="F:hydrolase activity"/>
    <property type="evidence" value="ECO:0007669"/>
    <property type="project" value="UniProtKB-KW"/>
</dbReference>
<protein>
    <submittedName>
        <fullName evidence="3">Peptidoglycan hydrolase-like protein with peptidoglycan-binding domain</fullName>
    </submittedName>
</protein>
<dbReference type="SUPFAM" id="SSF47090">
    <property type="entry name" value="PGBD-like"/>
    <property type="match status" value="2"/>
</dbReference>
<feature type="domain" description="Peptidoglycan binding-like" evidence="2">
    <location>
        <begin position="294"/>
        <end position="345"/>
    </location>
</feature>
<name>A0A543PQJ2_9MICO</name>
<gene>
    <name evidence="3" type="ORF">FHX52_3069</name>
</gene>
<dbReference type="Pfam" id="PF01471">
    <property type="entry name" value="PG_binding_1"/>
    <property type="match status" value="2"/>
</dbReference>
<dbReference type="AlphaFoldDB" id="A0A543PQJ2"/>
<keyword evidence="3" id="KW-0378">Hydrolase</keyword>
<comment type="caution">
    <text evidence="3">The sequence shown here is derived from an EMBL/GenBank/DDBJ whole genome shotgun (WGS) entry which is preliminary data.</text>
</comment>
<evidence type="ECO:0000313" key="3">
    <source>
        <dbReference type="EMBL" id="TQN46349.1"/>
    </source>
</evidence>
<dbReference type="Gene3D" id="1.10.101.10">
    <property type="entry name" value="PGBD-like superfamily/PGBD"/>
    <property type="match status" value="2"/>
</dbReference>
<reference evidence="3 4" key="1">
    <citation type="submission" date="2019-06" db="EMBL/GenBank/DDBJ databases">
        <title>Sequencing the genomes of 1000 actinobacteria strains.</title>
        <authorList>
            <person name="Klenk H.-P."/>
        </authorList>
    </citation>
    <scope>NUCLEOTIDE SEQUENCE [LARGE SCALE GENOMIC DNA]</scope>
    <source>
        <strain evidence="3 4">DSM 21776</strain>
    </source>
</reference>
<evidence type="ECO:0000259" key="2">
    <source>
        <dbReference type="Pfam" id="PF01471"/>
    </source>
</evidence>
<dbReference type="InterPro" id="IPR036365">
    <property type="entry name" value="PGBD-like_sf"/>
</dbReference>
<evidence type="ECO:0000256" key="1">
    <source>
        <dbReference type="SAM" id="MobiDB-lite"/>
    </source>
</evidence>
<feature type="domain" description="Peptidoglycan binding-like" evidence="2">
    <location>
        <begin position="223"/>
        <end position="274"/>
    </location>
</feature>
<organism evidence="3 4">
    <name type="scientific">Humibacillus xanthopallidus</name>
    <dbReference type="NCBI Taxonomy" id="412689"/>
    <lineage>
        <taxon>Bacteria</taxon>
        <taxon>Bacillati</taxon>
        <taxon>Actinomycetota</taxon>
        <taxon>Actinomycetes</taxon>
        <taxon>Micrococcales</taxon>
        <taxon>Intrasporangiaceae</taxon>
        <taxon>Humibacillus</taxon>
    </lineage>
</organism>
<feature type="compositionally biased region" description="Low complexity" evidence="1">
    <location>
        <begin position="122"/>
        <end position="149"/>
    </location>
</feature>
<dbReference type="InterPro" id="IPR002477">
    <property type="entry name" value="Peptidoglycan-bd-like"/>
</dbReference>
<accession>A0A543PQJ2</accession>
<dbReference type="Proteomes" id="UP000320085">
    <property type="component" value="Unassembled WGS sequence"/>
</dbReference>
<dbReference type="RefSeq" id="WP_246069998.1">
    <property type="nucleotide sequence ID" value="NZ_BAAAQC010000012.1"/>
</dbReference>